<organism evidence="2 3">
    <name type="scientific">Pantoea eucrina</name>
    <dbReference type="NCBI Taxonomy" id="472693"/>
    <lineage>
        <taxon>Bacteria</taxon>
        <taxon>Pseudomonadati</taxon>
        <taxon>Pseudomonadota</taxon>
        <taxon>Gammaproteobacteria</taxon>
        <taxon>Enterobacterales</taxon>
        <taxon>Erwiniaceae</taxon>
        <taxon>Pantoea</taxon>
    </lineage>
</organism>
<evidence type="ECO:0000313" key="2">
    <source>
        <dbReference type="EMBL" id="MBM0747651.1"/>
    </source>
</evidence>
<dbReference type="RefSeq" id="WP_040113658.1">
    <property type="nucleotide sequence ID" value="NZ_CP083450.1"/>
</dbReference>
<sequence>MMISTEILAAQTVSLLMSSRDLARLTGITHGEVKRLIKSLETAQRLSQPVTVSLYEHEGESRQEFLLNKRDSLLAVARLSPGFTADLLDRWQEKEKIAQLPDFTDPAEAARAWAEQFEQRRRAEQQLALSAPKAEFFDRFTEVNEALGFRQLCKMLKVKETDFRQFLLERNIMYREKNTLAPQKHHVQAGYFSFRTGTGENQHAFSQARFTAKGVKWVASLWAGHLASHPAGVAA</sequence>
<dbReference type="EMBL" id="JAFCXS010000005">
    <property type="protein sequence ID" value="MBM0747651.1"/>
    <property type="molecule type" value="Genomic_DNA"/>
</dbReference>
<proteinExistence type="predicted"/>
<feature type="domain" description="Antirepressor protein C-terminal" evidence="1">
    <location>
        <begin position="124"/>
        <end position="223"/>
    </location>
</feature>
<reference evidence="2 3" key="1">
    <citation type="submission" date="2021-01" db="EMBL/GenBank/DDBJ databases">
        <title>Complete genome sequence of Pantoea eucrina OB49, a heavy metal tolerant bacterium with PGPR potential isolated from wheat in Algeria.</title>
        <authorList>
            <person name="Lekired A."/>
            <person name="Ouzari I.H."/>
        </authorList>
    </citation>
    <scope>NUCLEOTIDE SEQUENCE [LARGE SCALE GENOMIC DNA]</scope>
    <source>
        <strain evidence="2 3">OB49</strain>
    </source>
</reference>
<dbReference type="Pfam" id="PF03374">
    <property type="entry name" value="ANT"/>
    <property type="match status" value="1"/>
</dbReference>
<evidence type="ECO:0000313" key="3">
    <source>
        <dbReference type="Proteomes" id="UP000809137"/>
    </source>
</evidence>
<dbReference type="GeneID" id="84693267"/>
<name>A0ABS1Z5G5_9GAMM</name>
<accession>A0ABS1Z5G5</accession>
<keyword evidence="3" id="KW-1185">Reference proteome</keyword>
<dbReference type="Proteomes" id="UP000809137">
    <property type="component" value="Unassembled WGS sequence"/>
</dbReference>
<protein>
    <submittedName>
        <fullName evidence="2">Phage antirepressor KilAC domain-containing protein</fullName>
    </submittedName>
</protein>
<evidence type="ECO:0000259" key="1">
    <source>
        <dbReference type="Pfam" id="PF03374"/>
    </source>
</evidence>
<dbReference type="InterPro" id="IPR005039">
    <property type="entry name" value="Ant_C"/>
</dbReference>
<gene>
    <name evidence="2" type="ORF">JJB79_09500</name>
</gene>
<comment type="caution">
    <text evidence="2">The sequence shown here is derived from an EMBL/GenBank/DDBJ whole genome shotgun (WGS) entry which is preliminary data.</text>
</comment>